<keyword evidence="2" id="KW-1133">Transmembrane helix</keyword>
<feature type="region of interest" description="Disordered" evidence="1">
    <location>
        <begin position="1"/>
        <end position="63"/>
    </location>
</feature>
<dbReference type="Proteomes" id="UP000646749">
    <property type="component" value="Unassembled WGS sequence"/>
</dbReference>
<keyword evidence="4" id="KW-1185">Reference proteome</keyword>
<reference evidence="3 4" key="1">
    <citation type="submission" date="2021-01" db="EMBL/GenBank/DDBJ databases">
        <title>Whole genome shotgun sequence of Plantactinospora endophytica NBRC 110450.</title>
        <authorList>
            <person name="Komaki H."/>
            <person name="Tamura T."/>
        </authorList>
    </citation>
    <scope>NUCLEOTIDE SEQUENCE [LARGE SCALE GENOMIC DNA]</scope>
    <source>
        <strain evidence="3 4">NBRC 110450</strain>
    </source>
</reference>
<evidence type="ECO:0000256" key="1">
    <source>
        <dbReference type="SAM" id="MobiDB-lite"/>
    </source>
</evidence>
<evidence type="ECO:0000313" key="3">
    <source>
        <dbReference type="EMBL" id="GIG92358.1"/>
    </source>
</evidence>
<name>A0ABQ4EC97_9ACTN</name>
<dbReference type="EMBL" id="BONW01000044">
    <property type="protein sequence ID" value="GIG92358.1"/>
    <property type="molecule type" value="Genomic_DNA"/>
</dbReference>
<feature type="transmembrane region" description="Helical" evidence="2">
    <location>
        <begin position="92"/>
        <end position="115"/>
    </location>
</feature>
<comment type="caution">
    <text evidence="3">The sequence shown here is derived from an EMBL/GenBank/DDBJ whole genome shotgun (WGS) entry which is preliminary data.</text>
</comment>
<evidence type="ECO:0000256" key="2">
    <source>
        <dbReference type="SAM" id="Phobius"/>
    </source>
</evidence>
<dbReference type="InterPro" id="IPR036249">
    <property type="entry name" value="Thioredoxin-like_sf"/>
</dbReference>
<evidence type="ECO:0000313" key="4">
    <source>
        <dbReference type="Proteomes" id="UP000646749"/>
    </source>
</evidence>
<dbReference type="SUPFAM" id="SSF52833">
    <property type="entry name" value="Thioredoxin-like"/>
    <property type="match status" value="1"/>
</dbReference>
<keyword evidence="2" id="KW-0472">Membrane</keyword>
<accession>A0ABQ4EC97</accession>
<protein>
    <recommendedName>
        <fullName evidence="5">Thioredoxin domain-containing protein</fullName>
    </recommendedName>
</protein>
<evidence type="ECO:0008006" key="5">
    <source>
        <dbReference type="Google" id="ProtNLM"/>
    </source>
</evidence>
<organism evidence="3 4">
    <name type="scientific">Plantactinospora endophytica</name>
    <dbReference type="NCBI Taxonomy" id="673535"/>
    <lineage>
        <taxon>Bacteria</taxon>
        <taxon>Bacillati</taxon>
        <taxon>Actinomycetota</taxon>
        <taxon>Actinomycetes</taxon>
        <taxon>Micromonosporales</taxon>
        <taxon>Micromonosporaceae</taxon>
        <taxon>Plantactinospora</taxon>
    </lineage>
</organism>
<keyword evidence="2" id="KW-0812">Transmembrane</keyword>
<gene>
    <name evidence="3" type="ORF">Pen02_72940</name>
</gene>
<sequence length="269" mass="28791">MERPPASRFWHRRKHHDGPTREHRTPGACPATRPRGTSDTPGSARPRVHARTGPLVAPGSGRKDVVRRRGFRPAGTPTGALRRRSAGGAMSLPVAATALLGILGAANLALTLWLATRLRDQANQLAELSRPATTPWTGMAVGDFTTSSVDGEPVSRDLLREDTLVAFLDPACAVSEERLTKLVTYARAVRGGRCRVLAVVVGEAPETEAFVDRLRPVARVVTEPDHTAPLGTAFRVAAYPVLLRVATDAAGKLVVTSNSLEIQRVTASR</sequence>
<proteinExistence type="predicted"/>